<name>A0ABT7BBW8_9CYAN</name>
<dbReference type="RefSeq" id="WP_283768960.1">
    <property type="nucleotide sequence ID" value="NZ_JAQOSO010000112.1"/>
</dbReference>
<comment type="caution">
    <text evidence="1">The sequence shown here is derived from an EMBL/GenBank/DDBJ whole genome shotgun (WGS) entry which is preliminary data.</text>
</comment>
<keyword evidence="2" id="KW-1185">Reference proteome</keyword>
<evidence type="ECO:0000313" key="1">
    <source>
        <dbReference type="EMBL" id="MDJ1176684.1"/>
    </source>
</evidence>
<proteinExistence type="predicted"/>
<evidence type="ECO:0000313" key="2">
    <source>
        <dbReference type="Proteomes" id="UP001235849"/>
    </source>
</evidence>
<gene>
    <name evidence="1" type="ORF">PMG25_21580</name>
</gene>
<accession>A0ABT7BBW8</accession>
<dbReference type="EMBL" id="JAQOSO010000112">
    <property type="protein sequence ID" value="MDJ1176684.1"/>
    <property type="molecule type" value="Genomic_DNA"/>
</dbReference>
<organism evidence="1 2">
    <name type="scientific">Roseofilum capinflatum BLCC-M114</name>
    <dbReference type="NCBI Taxonomy" id="3022440"/>
    <lineage>
        <taxon>Bacteria</taxon>
        <taxon>Bacillati</taxon>
        <taxon>Cyanobacteriota</taxon>
        <taxon>Cyanophyceae</taxon>
        <taxon>Desertifilales</taxon>
        <taxon>Desertifilaceae</taxon>
        <taxon>Roseofilum</taxon>
        <taxon>Roseofilum capinflatum</taxon>
    </lineage>
</organism>
<sequence length="227" mass="25796">MAQGSDRWEHLSYYERKYLKVAIEAYDEIIEDTDDIPKISQHYQLDIEEVKRAKNYAFGDGVFTGENKTMNQPLDVTASLSKSELMEQQFLEILESCQSLSTHHAQYSSIPYNSVDRLCEIAQDVNGFVRLVNLYQESIQMTVNAVFTYAGTVDNWRVKESPIGLGIRDFCSLLVALLEGQKASSVLASGNFQSLEMIAELLGEWRGVDFQEILEKQAQYLLNGNQN</sequence>
<reference evidence="1 2" key="1">
    <citation type="submission" date="2023-01" db="EMBL/GenBank/DDBJ databases">
        <title>Novel diversity within Roseofilum (Cyanobacteria; Desertifilaceae) from marine benthic mats with descriptions of four novel species.</title>
        <authorList>
            <person name="Wang Y."/>
            <person name="Berthold D.E."/>
            <person name="Hu J."/>
            <person name="Lefler F.W."/>
            <person name="Laughinghouse H.D. IV."/>
        </authorList>
    </citation>
    <scope>NUCLEOTIDE SEQUENCE [LARGE SCALE GENOMIC DNA]</scope>
    <source>
        <strain evidence="1 2">BLCC-M114</strain>
    </source>
</reference>
<dbReference type="Proteomes" id="UP001235849">
    <property type="component" value="Unassembled WGS sequence"/>
</dbReference>
<protein>
    <submittedName>
        <fullName evidence="1">Uncharacterized protein</fullName>
    </submittedName>
</protein>